<evidence type="ECO:0000259" key="1">
    <source>
        <dbReference type="Pfam" id="PF01425"/>
    </source>
</evidence>
<reference evidence="2 3" key="1">
    <citation type="submission" date="2023-08" db="EMBL/GenBank/DDBJ databases">
        <title>The draft genome sequence of Paracraurococcus sp. LOR1-02.</title>
        <authorList>
            <person name="Kingkaew E."/>
            <person name="Tanasupawat S."/>
        </authorList>
    </citation>
    <scope>NUCLEOTIDE SEQUENCE [LARGE SCALE GENOMIC DNA]</scope>
    <source>
        <strain evidence="2 3">LOR1-02</strain>
    </source>
</reference>
<keyword evidence="3" id="KW-1185">Reference proteome</keyword>
<evidence type="ECO:0000313" key="3">
    <source>
        <dbReference type="Proteomes" id="UP001243009"/>
    </source>
</evidence>
<dbReference type="SUPFAM" id="SSF75304">
    <property type="entry name" value="Amidase signature (AS) enzymes"/>
    <property type="match status" value="1"/>
</dbReference>
<dbReference type="Pfam" id="PF01425">
    <property type="entry name" value="Amidase"/>
    <property type="match status" value="1"/>
</dbReference>
<dbReference type="Proteomes" id="UP001243009">
    <property type="component" value="Unassembled WGS sequence"/>
</dbReference>
<proteinExistence type="predicted"/>
<evidence type="ECO:0000313" key="2">
    <source>
        <dbReference type="EMBL" id="MDO9712657.1"/>
    </source>
</evidence>
<dbReference type="InterPro" id="IPR036928">
    <property type="entry name" value="AS_sf"/>
</dbReference>
<dbReference type="InterPro" id="IPR023631">
    <property type="entry name" value="Amidase_dom"/>
</dbReference>
<gene>
    <name evidence="2" type="ORF">Q7A36_30260</name>
</gene>
<dbReference type="RefSeq" id="WP_305107514.1">
    <property type="nucleotide sequence ID" value="NZ_JAUTWS010000054.1"/>
</dbReference>
<name>A0ABT9E8Y4_9PROT</name>
<dbReference type="EMBL" id="JAUTWS010000054">
    <property type="protein sequence ID" value="MDO9712657.1"/>
    <property type="molecule type" value="Genomic_DNA"/>
</dbReference>
<sequence>MDACLSIGMKWRGADYDPRASSRIRRGAGMSAADYLDRLQARRDVISRVSVRIEGFDALVMPTAHVLPPRTAALGEEVAYTAANLAALRNPILVNMMEGCAISVPAARPPEPPVGVMLAAAGGRDRRPLAIAAAAEAAIAT</sequence>
<comment type="caution">
    <text evidence="2">The sequence shown here is derived from an EMBL/GenBank/DDBJ whole genome shotgun (WGS) entry which is preliminary data.</text>
</comment>
<feature type="domain" description="Amidase" evidence="1">
    <location>
        <begin position="10"/>
        <end position="127"/>
    </location>
</feature>
<accession>A0ABT9E8Y4</accession>
<dbReference type="Gene3D" id="3.90.1300.10">
    <property type="entry name" value="Amidase signature (AS) domain"/>
    <property type="match status" value="1"/>
</dbReference>
<protein>
    <submittedName>
        <fullName evidence="2">Amidase family protein</fullName>
    </submittedName>
</protein>
<organism evidence="2 3">
    <name type="scientific">Paracraurococcus lichenis</name>
    <dbReference type="NCBI Taxonomy" id="3064888"/>
    <lineage>
        <taxon>Bacteria</taxon>
        <taxon>Pseudomonadati</taxon>
        <taxon>Pseudomonadota</taxon>
        <taxon>Alphaproteobacteria</taxon>
        <taxon>Acetobacterales</taxon>
        <taxon>Roseomonadaceae</taxon>
        <taxon>Paracraurococcus</taxon>
    </lineage>
</organism>